<dbReference type="AlphaFoldDB" id="A0A437M2U9"/>
<protein>
    <submittedName>
        <fullName evidence="3">DUF1194 domain-containing protein</fullName>
    </submittedName>
</protein>
<dbReference type="Gene3D" id="3.40.50.410">
    <property type="entry name" value="von Willebrand factor, type A domain"/>
    <property type="match status" value="1"/>
</dbReference>
<reference evidence="3 4" key="1">
    <citation type="submission" date="2019-01" db="EMBL/GenBank/DDBJ databases">
        <authorList>
            <person name="Chen W.-M."/>
        </authorList>
    </citation>
    <scope>NUCLEOTIDE SEQUENCE [LARGE SCALE GENOMIC DNA]</scope>
    <source>
        <strain evidence="3 4">CCP-6</strain>
    </source>
</reference>
<organism evidence="3 4">
    <name type="scientific">Rhodovarius crocodyli</name>
    <dbReference type="NCBI Taxonomy" id="1979269"/>
    <lineage>
        <taxon>Bacteria</taxon>
        <taxon>Pseudomonadati</taxon>
        <taxon>Pseudomonadota</taxon>
        <taxon>Alphaproteobacteria</taxon>
        <taxon>Acetobacterales</taxon>
        <taxon>Roseomonadaceae</taxon>
        <taxon>Rhodovarius</taxon>
    </lineage>
</organism>
<dbReference type="InterPro" id="IPR036465">
    <property type="entry name" value="vWFA_dom_sf"/>
</dbReference>
<dbReference type="SUPFAM" id="SSF53300">
    <property type="entry name" value="vWA-like"/>
    <property type="match status" value="1"/>
</dbReference>
<dbReference type="PROSITE" id="PS50234">
    <property type="entry name" value="VWFA"/>
    <property type="match status" value="1"/>
</dbReference>
<evidence type="ECO:0000259" key="2">
    <source>
        <dbReference type="PROSITE" id="PS50234"/>
    </source>
</evidence>
<dbReference type="Pfam" id="PF06707">
    <property type="entry name" value="DUF1194"/>
    <property type="match status" value="1"/>
</dbReference>
<name>A0A437M2U9_9PROT</name>
<dbReference type="Proteomes" id="UP000282957">
    <property type="component" value="Unassembled WGS sequence"/>
</dbReference>
<keyword evidence="4" id="KW-1185">Reference proteome</keyword>
<accession>A0A437M2U9</accession>
<sequence>MVATACAVALVLLLDASGSVSAEDWRLQREGTADAIASQAVARIVEREGAVAMTAIAFSDSTRPLVPWRVLDNPAALSAFAGELRAAPRGLPGGTAVGRALDGAMAALDSAPCAAEQEVIDIATDGEADAPATRHARGRADARGVRINAIGIGGIAGEDPADWLRENAVTPGGFALRAAG</sequence>
<evidence type="ECO:0000256" key="1">
    <source>
        <dbReference type="SAM" id="SignalP"/>
    </source>
</evidence>
<comment type="caution">
    <text evidence="3">The sequence shown here is derived from an EMBL/GenBank/DDBJ whole genome shotgun (WGS) entry which is preliminary data.</text>
</comment>
<dbReference type="InterPro" id="IPR002035">
    <property type="entry name" value="VWF_A"/>
</dbReference>
<proteinExistence type="predicted"/>
<dbReference type="EMBL" id="SACL01000008">
    <property type="protein sequence ID" value="RVT91885.1"/>
    <property type="molecule type" value="Genomic_DNA"/>
</dbReference>
<dbReference type="OrthoDB" id="7275448at2"/>
<evidence type="ECO:0000313" key="3">
    <source>
        <dbReference type="EMBL" id="RVT91885.1"/>
    </source>
</evidence>
<feature type="chain" id="PRO_5019408755" evidence="1">
    <location>
        <begin position="23"/>
        <end position="180"/>
    </location>
</feature>
<dbReference type="RefSeq" id="WP_127789215.1">
    <property type="nucleotide sequence ID" value="NZ_SACL01000008.1"/>
</dbReference>
<feature type="domain" description="VWFA" evidence="2">
    <location>
        <begin position="9"/>
        <end position="180"/>
    </location>
</feature>
<feature type="signal peptide" evidence="1">
    <location>
        <begin position="1"/>
        <end position="22"/>
    </location>
</feature>
<evidence type="ECO:0000313" key="4">
    <source>
        <dbReference type="Proteomes" id="UP000282957"/>
    </source>
</evidence>
<dbReference type="InterPro" id="IPR010607">
    <property type="entry name" value="DUF1194"/>
</dbReference>
<gene>
    <name evidence="3" type="ORF">EOD42_19270</name>
</gene>
<dbReference type="CDD" id="cd00198">
    <property type="entry name" value="vWFA"/>
    <property type="match status" value="1"/>
</dbReference>
<keyword evidence="1" id="KW-0732">Signal</keyword>